<dbReference type="Proteomes" id="UP000199034">
    <property type="component" value="Unassembled WGS sequence"/>
</dbReference>
<evidence type="ECO:0000313" key="3">
    <source>
        <dbReference type="Proteomes" id="UP000199034"/>
    </source>
</evidence>
<dbReference type="InterPro" id="IPR001173">
    <property type="entry name" value="Glyco_trans_2-like"/>
</dbReference>
<keyword evidence="2" id="KW-0808">Transferase</keyword>
<dbReference type="InterPro" id="IPR029044">
    <property type="entry name" value="Nucleotide-diphossugar_trans"/>
</dbReference>
<protein>
    <submittedName>
        <fullName evidence="2">Glycosyl transferase family 2</fullName>
    </submittedName>
</protein>
<dbReference type="Pfam" id="PF00535">
    <property type="entry name" value="Glycos_transf_2"/>
    <property type="match status" value="1"/>
</dbReference>
<feature type="domain" description="Glycosyltransferase 2-like" evidence="1">
    <location>
        <begin position="61"/>
        <end position="182"/>
    </location>
</feature>
<evidence type="ECO:0000313" key="2">
    <source>
        <dbReference type="EMBL" id="SDD56728.1"/>
    </source>
</evidence>
<dbReference type="AlphaFoldDB" id="A0A1G6VT28"/>
<dbReference type="EMBL" id="FMZM01000009">
    <property type="protein sequence ID" value="SDD56728.1"/>
    <property type="molecule type" value="Genomic_DNA"/>
</dbReference>
<dbReference type="RefSeq" id="WP_170867101.1">
    <property type="nucleotide sequence ID" value="NZ_FMZM01000009.1"/>
</dbReference>
<dbReference type="Gene3D" id="3.90.550.10">
    <property type="entry name" value="Spore Coat Polysaccharide Biosynthesis Protein SpsA, Chain A"/>
    <property type="match status" value="1"/>
</dbReference>
<sequence>MIPTLNPTVVGDRLHDWVAEADWRRPRLDRAALLLDRPTVRPLVERGRPTRSAPSGSPTATVVIPSYNYARFLPAAVASALDQPGCAVDVVVVDDASTDATPQVSEALAADPRVRVLRNPRNLGHVATFNRGLAEARGELLVRLDADDLLAPGALSRAAALVEEHPDVSLVYGHPRHFTSATPPRARVGRPAWTVWDGRDWVRERCRRGVNCLTTPEVVFRSAVVEQAGPLNEALRFAQDMEFCLRVAALGQVGRIDDVDQALHRDHDASMSVTVGAGLMVDLVERRRVFRELLASVGDRFPDRAELEDTWRDTLADEAFRHAARAVDRGRDDDALLADLRAYALETAPLRRTPLMAARWDALARRRGRAARPGATVRAARHRLRDEVAYLRWARTGL</sequence>
<gene>
    <name evidence="2" type="ORF">SAMN05421872_10942</name>
</gene>
<dbReference type="SUPFAM" id="SSF53448">
    <property type="entry name" value="Nucleotide-diphospho-sugar transferases"/>
    <property type="match status" value="1"/>
</dbReference>
<name>A0A1G6VT28_9ACTN</name>
<reference evidence="3" key="1">
    <citation type="submission" date="2016-10" db="EMBL/GenBank/DDBJ databases">
        <authorList>
            <person name="Varghese N."/>
            <person name="Submissions S."/>
        </authorList>
    </citation>
    <scope>NUCLEOTIDE SEQUENCE [LARGE SCALE GENOMIC DNA]</scope>
    <source>
        <strain evidence="3">CGMCC 4.6858</strain>
    </source>
</reference>
<dbReference type="PANTHER" id="PTHR43685">
    <property type="entry name" value="GLYCOSYLTRANSFERASE"/>
    <property type="match status" value="1"/>
</dbReference>
<keyword evidence="3" id="KW-1185">Reference proteome</keyword>
<evidence type="ECO:0000259" key="1">
    <source>
        <dbReference type="Pfam" id="PF00535"/>
    </source>
</evidence>
<accession>A0A1G6VT28</accession>
<proteinExistence type="predicted"/>
<dbReference type="InterPro" id="IPR050834">
    <property type="entry name" value="Glycosyltransf_2"/>
</dbReference>
<organism evidence="2 3">
    <name type="scientific">Nocardioides lianchengensis</name>
    <dbReference type="NCBI Taxonomy" id="1045774"/>
    <lineage>
        <taxon>Bacteria</taxon>
        <taxon>Bacillati</taxon>
        <taxon>Actinomycetota</taxon>
        <taxon>Actinomycetes</taxon>
        <taxon>Propionibacteriales</taxon>
        <taxon>Nocardioidaceae</taxon>
        <taxon>Nocardioides</taxon>
    </lineage>
</organism>
<dbReference type="GO" id="GO:0016740">
    <property type="term" value="F:transferase activity"/>
    <property type="evidence" value="ECO:0007669"/>
    <property type="project" value="UniProtKB-KW"/>
</dbReference>
<dbReference type="PANTHER" id="PTHR43685:SF2">
    <property type="entry name" value="GLYCOSYLTRANSFERASE 2-LIKE DOMAIN-CONTAINING PROTEIN"/>
    <property type="match status" value="1"/>
</dbReference>
<dbReference type="STRING" id="1045774.SAMN05421872_10942"/>